<keyword evidence="8" id="KW-1185">Reference proteome</keyword>
<keyword evidence="3" id="KW-0732">Signal</keyword>
<feature type="compositionally biased region" description="Basic and acidic residues" evidence="1">
    <location>
        <begin position="61"/>
        <end position="75"/>
    </location>
</feature>
<keyword evidence="2" id="KW-1133">Transmembrane helix</keyword>
<dbReference type="Proteomes" id="UP000324748">
    <property type="component" value="Unassembled WGS sequence"/>
</dbReference>
<evidence type="ECO:0000313" key="8">
    <source>
        <dbReference type="Proteomes" id="UP000324748"/>
    </source>
</evidence>
<name>A0A5B0LQ86_PUCGR</name>
<proteinExistence type="predicted"/>
<evidence type="ECO:0000256" key="2">
    <source>
        <dbReference type="SAM" id="Phobius"/>
    </source>
</evidence>
<evidence type="ECO:0000313" key="4">
    <source>
        <dbReference type="EMBL" id="KAA1066000.1"/>
    </source>
</evidence>
<evidence type="ECO:0000313" key="6">
    <source>
        <dbReference type="EMBL" id="KAA1103428.1"/>
    </source>
</evidence>
<feature type="compositionally biased region" description="Polar residues" evidence="1">
    <location>
        <begin position="118"/>
        <end position="128"/>
    </location>
</feature>
<evidence type="ECO:0000256" key="3">
    <source>
        <dbReference type="SAM" id="SignalP"/>
    </source>
</evidence>
<feature type="transmembrane region" description="Helical" evidence="2">
    <location>
        <begin position="169"/>
        <end position="187"/>
    </location>
</feature>
<dbReference type="Proteomes" id="UP000325313">
    <property type="component" value="Unassembled WGS sequence"/>
</dbReference>
<evidence type="ECO:0000256" key="1">
    <source>
        <dbReference type="SAM" id="MobiDB-lite"/>
    </source>
</evidence>
<feature type="chain" id="PRO_5033847478" evidence="3">
    <location>
        <begin position="18"/>
        <end position="191"/>
    </location>
</feature>
<feature type="region of interest" description="Disordered" evidence="1">
    <location>
        <begin position="118"/>
        <end position="140"/>
    </location>
</feature>
<accession>A0A5B0LQ86</accession>
<dbReference type="EMBL" id="VSWC01000042">
    <property type="protein sequence ID" value="KAA1103428.1"/>
    <property type="molecule type" value="Genomic_DNA"/>
</dbReference>
<feature type="signal peptide" evidence="3">
    <location>
        <begin position="1"/>
        <end position="17"/>
    </location>
</feature>
<dbReference type="EMBL" id="VDEP01000108">
    <property type="protein sequence ID" value="KAA1130468.1"/>
    <property type="molecule type" value="Genomic_DNA"/>
</dbReference>
<feature type="compositionally biased region" description="Polar residues" evidence="1">
    <location>
        <begin position="35"/>
        <end position="58"/>
    </location>
</feature>
<comment type="caution">
    <text evidence="4">The sequence shown here is derived from an EMBL/GenBank/DDBJ whole genome shotgun (WGS) entry which is preliminary data.</text>
</comment>
<keyword evidence="2" id="KW-0472">Membrane</keyword>
<dbReference type="EMBL" id="VSWC01000196">
    <property type="protein sequence ID" value="KAA1066000.1"/>
    <property type="molecule type" value="Genomic_DNA"/>
</dbReference>
<feature type="region of interest" description="Disordered" evidence="1">
    <location>
        <begin position="32"/>
        <end position="86"/>
    </location>
</feature>
<dbReference type="EMBL" id="VDEP01000371">
    <property type="protein sequence ID" value="KAA1095971.1"/>
    <property type="molecule type" value="Genomic_DNA"/>
</dbReference>
<keyword evidence="2" id="KW-0812">Transmembrane</keyword>
<evidence type="ECO:0000313" key="5">
    <source>
        <dbReference type="EMBL" id="KAA1095971.1"/>
    </source>
</evidence>
<gene>
    <name evidence="6" type="ORF">PGT21_017745</name>
    <name evidence="4" type="ORF">PGT21_017878</name>
    <name evidence="7" type="ORF">PGTUg99_000394</name>
    <name evidence="5" type="ORF">PGTUg99_036290</name>
</gene>
<reference evidence="8 9" key="1">
    <citation type="submission" date="2019-05" db="EMBL/GenBank/DDBJ databases">
        <title>Emergence of the Ug99 lineage of the wheat stem rust pathogen through somatic hybridization.</title>
        <authorList>
            <person name="Li F."/>
            <person name="Upadhyaya N.M."/>
            <person name="Sperschneider J."/>
            <person name="Matny O."/>
            <person name="Nguyen-Phuc H."/>
            <person name="Mago R."/>
            <person name="Raley C."/>
            <person name="Miller M.E."/>
            <person name="Silverstein K.A.T."/>
            <person name="Henningsen E."/>
            <person name="Hirsch C.D."/>
            <person name="Visser B."/>
            <person name="Pretorius Z.A."/>
            <person name="Steffenson B.J."/>
            <person name="Schwessinger B."/>
            <person name="Dodds P.N."/>
            <person name="Figueroa M."/>
        </authorList>
    </citation>
    <scope>NUCLEOTIDE SEQUENCE [LARGE SCALE GENOMIC DNA]</scope>
    <source>
        <strain evidence="4">21-0</strain>
        <strain evidence="5 9">Ug99</strain>
    </source>
</reference>
<protein>
    <submittedName>
        <fullName evidence="4">Uncharacterized protein</fullName>
    </submittedName>
</protein>
<sequence>MLNRLVVVLLIIGRCLTMDSIGEASSVAKEKEGWSTRSAEWSEATNSIDQKINHQSPDYRSPSKERPTAETEHVAISEGQEDSQQTRVLDQEHGGLKFRKKNNSERPIISLDSKEEINFNQNQKNPTPEFSPRVETEDGTEGDSAIVLHKNNELGTIDDVEEMDPFRSFLLHVAILWSIALPIILYLDYTK</sequence>
<evidence type="ECO:0000313" key="9">
    <source>
        <dbReference type="Proteomes" id="UP000325313"/>
    </source>
</evidence>
<organism evidence="4 8">
    <name type="scientific">Puccinia graminis f. sp. tritici</name>
    <dbReference type="NCBI Taxonomy" id="56615"/>
    <lineage>
        <taxon>Eukaryota</taxon>
        <taxon>Fungi</taxon>
        <taxon>Dikarya</taxon>
        <taxon>Basidiomycota</taxon>
        <taxon>Pucciniomycotina</taxon>
        <taxon>Pucciniomycetes</taxon>
        <taxon>Pucciniales</taxon>
        <taxon>Pucciniaceae</taxon>
        <taxon>Puccinia</taxon>
    </lineage>
</organism>
<evidence type="ECO:0000313" key="7">
    <source>
        <dbReference type="EMBL" id="KAA1130468.1"/>
    </source>
</evidence>
<dbReference type="AlphaFoldDB" id="A0A5B0LQ86"/>